<dbReference type="InterPro" id="IPR013760">
    <property type="entry name" value="Topo_IIA-like_dom_sf"/>
</dbReference>
<sequence length="767" mass="84446">MDTTQAGLFDSGDDGDSLVLGYYAEQAYLDYAVSVVRGRALPDVADGQKPVQRRILYAMDAMGLGPGSKPVKSARVVGDVLGKYHPHGDQAAYDAMVRMAQDFSLRYPLIDGQGNFGSRDGDNAAAMRYTEARLTPFSRVLLDELGEGTVDFIPNYDGSQKEPVLLPARLPVMLLNGASGIAVGMATEIPSHNLREVAQACVALLKNPKLPDETLHELIPGPDFAGGGQIISSPEDIAHIYANGRGSIKARARWRFEELARGQWQLVVYELPPGTSSQKILEEIEDRTNPKVKAGKKSLTADQQQTKALVLGLLDAVRDESGKDDAVRLVFEPKTSRVDRDEFVNLLLAQTGMEGSVSINLVCIGTDSRPAQRPLRRILTEWLGFRTETVTRRTRYRLDKVTDRIHVLEGRMVVYLNVDEVIQTIRESDEPRAALMQRFDLSERQAEDILEMRLRQLARLEGFKIEKELAEQKDQQKRLQELLDNPSSLKRMIIKEIEADAKQYGDDRRTLIEAAERAVLENRVVDEPVTVIVSQKGWLRSRQGHGHDASQFNFKVGDAMYDAIECRSTDNLVAISNTGRVYTVAVSSLPSARGDGQPVTSMIDLEPGARIVQMVAGAESGRYLVGTRLGYGFITTLKDMTTRQRAGKQFVNLEKDDTLLKPLVLAGDDRQLAMLTGKGRFLVVELAELKTLSGGGRGTVLMGLDAGDGIAQWVAAGPAGIVAEGVYRNKQTEQLLDAGELAPYVGKRARKGRALSLKVKQPVLRRA</sequence>
<evidence type="ECO:0000256" key="6">
    <source>
        <dbReference type="ARBA" id="ARBA00023235"/>
    </source>
</evidence>
<dbReference type="HAMAP" id="MF_00936">
    <property type="entry name" value="ParC_type1"/>
    <property type="match status" value="1"/>
</dbReference>
<protein>
    <recommendedName>
        <fullName evidence="7">DNA topoisomerase 4 subunit A</fullName>
        <ecNumber evidence="7">5.6.2.2</ecNumber>
    </recommendedName>
    <alternativeName>
        <fullName evidence="7">Topoisomerase IV subunit A</fullName>
    </alternativeName>
</protein>
<dbReference type="GO" id="GO:0005524">
    <property type="term" value="F:ATP binding"/>
    <property type="evidence" value="ECO:0007669"/>
    <property type="project" value="InterPro"/>
</dbReference>
<comment type="caution">
    <text evidence="10">The sequence shown here is derived from an EMBL/GenBank/DDBJ whole genome shotgun (WGS) entry which is preliminary data.</text>
</comment>
<dbReference type="NCBIfam" id="TIGR01062">
    <property type="entry name" value="parC_Gneg"/>
    <property type="match status" value="1"/>
</dbReference>
<dbReference type="InterPro" id="IPR035516">
    <property type="entry name" value="Gyrase/topoIV_suA_C"/>
</dbReference>
<feature type="site" description="Transition state stabilizer" evidence="7">
    <location>
        <position position="128"/>
    </location>
</feature>
<dbReference type="Gene3D" id="3.30.1360.40">
    <property type="match status" value="1"/>
</dbReference>
<dbReference type="PANTHER" id="PTHR43493:SF1">
    <property type="entry name" value="DNA TOPOISOMERASE 4 SUBUNIT A"/>
    <property type="match status" value="1"/>
</dbReference>
<feature type="site" description="Interaction with DNA" evidence="7">
    <location>
        <position position="87"/>
    </location>
</feature>
<comment type="catalytic activity">
    <reaction evidence="1 7 8">
        <text>ATP-dependent breakage, passage and rejoining of double-stranded DNA.</text>
        <dbReference type="EC" id="5.6.2.2"/>
    </reaction>
</comment>
<dbReference type="GO" id="GO:0005694">
    <property type="term" value="C:chromosome"/>
    <property type="evidence" value="ECO:0007669"/>
    <property type="project" value="InterPro"/>
</dbReference>
<dbReference type="InterPro" id="IPR002205">
    <property type="entry name" value="Topo_IIA_dom_A"/>
</dbReference>
<evidence type="ECO:0000256" key="7">
    <source>
        <dbReference type="HAMAP-Rule" id="MF_00936"/>
    </source>
</evidence>
<dbReference type="PANTHER" id="PTHR43493">
    <property type="entry name" value="DNA GYRASE/TOPOISOMERASE SUBUNIT A"/>
    <property type="match status" value="1"/>
</dbReference>
<proteinExistence type="inferred from homology"/>
<evidence type="ECO:0000256" key="8">
    <source>
        <dbReference type="PROSITE-ProRule" id="PRU01384"/>
    </source>
</evidence>
<dbReference type="InterPro" id="IPR005742">
    <property type="entry name" value="TopoIV_A_Gneg"/>
</dbReference>
<dbReference type="Gene3D" id="1.10.268.10">
    <property type="entry name" value="Topoisomerase, domain 3"/>
    <property type="match status" value="1"/>
</dbReference>
<evidence type="ECO:0000313" key="11">
    <source>
        <dbReference type="Proteomes" id="UP000246145"/>
    </source>
</evidence>
<dbReference type="FunFam" id="1.10.268.10:FF:000001">
    <property type="entry name" value="DNA gyrase subunit A"/>
    <property type="match status" value="1"/>
</dbReference>
<accession>A0A2U1CIV7</accession>
<dbReference type="NCBIfam" id="NF004044">
    <property type="entry name" value="PRK05561.1"/>
    <property type="match status" value="1"/>
</dbReference>
<keyword evidence="3 7" id="KW-0799">Topoisomerase</keyword>
<keyword evidence="6 7" id="KW-0413">Isomerase</keyword>
<dbReference type="PROSITE" id="PS52040">
    <property type="entry name" value="TOPO_IIA"/>
    <property type="match status" value="1"/>
</dbReference>
<evidence type="ECO:0000256" key="1">
    <source>
        <dbReference type="ARBA" id="ARBA00000185"/>
    </source>
</evidence>
<comment type="subcellular location">
    <subcellularLocation>
        <location evidence="7">Cell membrane</location>
        <topology evidence="7">Peripheral membrane protein</topology>
    </subcellularLocation>
</comment>
<dbReference type="GO" id="GO:0003677">
    <property type="term" value="F:DNA binding"/>
    <property type="evidence" value="ECO:0007669"/>
    <property type="project" value="UniProtKB-UniRule"/>
</dbReference>
<dbReference type="InterPro" id="IPR050220">
    <property type="entry name" value="Type_II_DNA_Topoisomerases"/>
</dbReference>
<organism evidence="10 11">
    <name type="scientific">Pusillimonas noertemannii</name>
    <dbReference type="NCBI Taxonomy" id="305977"/>
    <lineage>
        <taxon>Bacteria</taxon>
        <taxon>Pseudomonadati</taxon>
        <taxon>Pseudomonadota</taxon>
        <taxon>Betaproteobacteria</taxon>
        <taxon>Burkholderiales</taxon>
        <taxon>Alcaligenaceae</taxon>
        <taxon>Pusillimonas</taxon>
    </lineage>
</organism>
<feature type="active site" description="O-(5'-phospho-DNA)-tyrosine intermediate" evidence="7 8">
    <location>
        <position position="129"/>
    </location>
</feature>
<keyword evidence="2 7" id="KW-1003">Cell membrane</keyword>
<dbReference type="GO" id="GO:0006265">
    <property type="term" value="P:DNA topological change"/>
    <property type="evidence" value="ECO:0007669"/>
    <property type="project" value="UniProtKB-UniRule"/>
</dbReference>
<keyword evidence="11" id="KW-1185">Reference proteome</keyword>
<comment type="subunit">
    <text evidence="7">Heterotetramer composed of ParC and ParE.</text>
</comment>
<dbReference type="OrthoDB" id="9806486at2"/>
<dbReference type="GO" id="GO:0003918">
    <property type="term" value="F:DNA topoisomerase type II (double strand cut, ATP-hydrolyzing) activity"/>
    <property type="evidence" value="ECO:0007669"/>
    <property type="project" value="UniProtKB-UniRule"/>
</dbReference>
<dbReference type="SMART" id="SM00434">
    <property type="entry name" value="TOP4c"/>
    <property type="match status" value="1"/>
</dbReference>
<dbReference type="InterPro" id="IPR013757">
    <property type="entry name" value="Topo_IIA_A_a_sf"/>
</dbReference>
<comment type="function">
    <text evidence="7">Topoisomerase IV is essential for chromosome segregation. It relaxes supercoiled DNA. Performs the decatenation events required during the replication of a circular DNA molecule.</text>
</comment>
<dbReference type="CDD" id="cd00187">
    <property type="entry name" value="TOP4c"/>
    <property type="match status" value="1"/>
</dbReference>
<dbReference type="EMBL" id="QEKO01000005">
    <property type="protein sequence ID" value="PVY60918.1"/>
    <property type="molecule type" value="Genomic_DNA"/>
</dbReference>
<dbReference type="GO" id="GO:0009330">
    <property type="term" value="C:DNA topoisomerase type II (double strand cut, ATP-hydrolyzing) complex"/>
    <property type="evidence" value="ECO:0007669"/>
    <property type="project" value="UniProtKB-ARBA"/>
</dbReference>
<dbReference type="Proteomes" id="UP000246145">
    <property type="component" value="Unassembled WGS sequence"/>
</dbReference>
<dbReference type="Pfam" id="PF03989">
    <property type="entry name" value="DNA_gyraseA_C"/>
    <property type="match status" value="3"/>
</dbReference>
<dbReference type="GO" id="GO:0007059">
    <property type="term" value="P:chromosome segregation"/>
    <property type="evidence" value="ECO:0007669"/>
    <property type="project" value="UniProtKB-UniRule"/>
</dbReference>
<dbReference type="SUPFAM" id="SSF101904">
    <property type="entry name" value="GyrA/ParC C-terminal domain-like"/>
    <property type="match status" value="1"/>
</dbReference>
<gene>
    <name evidence="7" type="primary">parC</name>
    <name evidence="10" type="ORF">C7440_3079</name>
</gene>
<dbReference type="Gene3D" id="3.90.199.10">
    <property type="entry name" value="Topoisomerase II, domain 5"/>
    <property type="match status" value="1"/>
</dbReference>
<dbReference type="EC" id="5.6.2.2" evidence="7"/>
<keyword evidence="5 7" id="KW-0472">Membrane</keyword>
<reference evidence="10 11" key="1">
    <citation type="submission" date="2018-04" db="EMBL/GenBank/DDBJ databases">
        <title>Genomic Encyclopedia of Type Strains, Phase IV (KMG-IV): sequencing the most valuable type-strain genomes for metagenomic binning, comparative biology and taxonomic classification.</title>
        <authorList>
            <person name="Goeker M."/>
        </authorList>
    </citation>
    <scope>NUCLEOTIDE SEQUENCE [LARGE SCALE GENOMIC DNA]</scope>
    <source>
        <strain evidence="10 11">DSM 10065</strain>
    </source>
</reference>
<dbReference type="GO" id="GO:0005737">
    <property type="term" value="C:cytoplasm"/>
    <property type="evidence" value="ECO:0007669"/>
    <property type="project" value="TreeGrafter"/>
</dbReference>
<name>A0A2U1CIV7_9BURK</name>
<dbReference type="AlphaFoldDB" id="A0A2U1CIV7"/>
<evidence type="ECO:0000256" key="4">
    <source>
        <dbReference type="ARBA" id="ARBA00023125"/>
    </source>
</evidence>
<evidence type="ECO:0000256" key="3">
    <source>
        <dbReference type="ARBA" id="ARBA00023029"/>
    </source>
</evidence>
<dbReference type="GO" id="GO:0019897">
    <property type="term" value="C:extrinsic component of plasma membrane"/>
    <property type="evidence" value="ECO:0007669"/>
    <property type="project" value="UniProtKB-UniRule"/>
</dbReference>
<feature type="site" description="Interaction with DNA" evidence="7">
    <location>
        <position position="85"/>
    </location>
</feature>
<evidence type="ECO:0000259" key="9">
    <source>
        <dbReference type="PROSITE" id="PS52040"/>
    </source>
</evidence>
<dbReference type="InterPro" id="IPR013758">
    <property type="entry name" value="Topo_IIA_A/C_ab"/>
</dbReference>
<evidence type="ECO:0000256" key="5">
    <source>
        <dbReference type="ARBA" id="ARBA00023136"/>
    </source>
</evidence>
<evidence type="ECO:0000313" key="10">
    <source>
        <dbReference type="EMBL" id="PVY60918.1"/>
    </source>
</evidence>
<feature type="site" description="Interaction with DNA" evidence="7">
    <location>
        <position position="49"/>
    </location>
</feature>
<keyword evidence="4 7" id="KW-0238">DNA-binding</keyword>
<dbReference type="STRING" id="1231391.GCA_000308195_02967"/>
<dbReference type="Pfam" id="PF00521">
    <property type="entry name" value="DNA_topoisoIV"/>
    <property type="match status" value="1"/>
</dbReference>
<dbReference type="Gene3D" id="2.120.10.90">
    <property type="entry name" value="DNA gyrase/topoisomerase IV, subunit A, C-terminal"/>
    <property type="match status" value="1"/>
</dbReference>
<evidence type="ECO:0000256" key="2">
    <source>
        <dbReference type="ARBA" id="ARBA00022475"/>
    </source>
</evidence>
<dbReference type="RefSeq" id="WP_116519143.1">
    <property type="nucleotide sequence ID" value="NZ_JACCEX010000005.1"/>
</dbReference>
<dbReference type="InterPro" id="IPR006691">
    <property type="entry name" value="GyrA/parC_rep"/>
</dbReference>
<comment type="similarity">
    <text evidence="7">Belongs to the type II topoisomerase GyrA/ParC subunit family. ParC type 1 subfamily.</text>
</comment>
<dbReference type="SUPFAM" id="SSF56719">
    <property type="entry name" value="Type II DNA topoisomerase"/>
    <property type="match status" value="1"/>
</dbReference>
<feature type="domain" description="Topo IIA-type catalytic" evidence="9">
    <location>
        <begin position="41"/>
        <end position="525"/>
    </location>
</feature>